<comment type="caution">
    <text evidence="2">The sequence shown here is derived from an EMBL/GenBank/DDBJ whole genome shotgun (WGS) entry which is preliminary data.</text>
</comment>
<sequence>MLRKNLSIPLWLSVCCWLWISACSSSRITHSTDRAPAVDFSRYQSFIVVDYYRFSNDKDPVVNSDLSRQRMTNLITQALTEKGLSAASEAAAAQLHVKFRMDLQTQQEFQQSFNNNWGWIGWRPYPFYPVYPVTMNAYQRQYEELTLVVDIVDAQTGRLLWQGWAFAEIDKKRKKLPELQAAMVQRLFAEYPYPPAKK</sequence>
<evidence type="ECO:0000259" key="1">
    <source>
        <dbReference type="Pfam" id="PF13590"/>
    </source>
</evidence>
<dbReference type="AlphaFoldDB" id="A0A846MPD5"/>
<organism evidence="2 3">
    <name type="scientific">Thermonema lapsum</name>
    <dbReference type="NCBI Taxonomy" id="28195"/>
    <lineage>
        <taxon>Bacteria</taxon>
        <taxon>Pseudomonadati</taxon>
        <taxon>Bacteroidota</taxon>
        <taxon>Cytophagia</taxon>
        <taxon>Cytophagales</taxon>
        <taxon>Thermonemataceae</taxon>
        <taxon>Thermonema</taxon>
    </lineage>
</organism>
<dbReference type="EMBL" id="JAASRN010000001">
    <property type="protein sequence ID" value="NIK73311.1"/>
    <property type="molecule type" value="Genomic_DNA"/>
</dbReference>
<gene>
    <name evidence="2" type="ORF">FHS56_000797</name>
</gene>
<dbReference type="InterPro" id="IPR025411">
    <property type="entry name" value="DUF4136"/>
</dbReference>
<dbReference type="Pfam" id="PF13590">
    <property type="entry name" value="DUF4136"/>
    <property type="match status" value="1"/>
</dbReference>
<dbReference type="PROSITE" id="PS51257">
    <property type="entry name" value="PROKAR_LIPOPROTEIN"/>
    <property type="match status" value="1"/>
</dbReference>
<protein>
    <recommendedName>
        <fullName evidence="1">DUF4136 domain-containing protein</fullName>
    </recommendedName>
</protein>
<name>A0A846MPD5_9BACT</name>
<feature type="domain" description="DUF4136" evidence="1">
    <location>
        <begin position="31"/>
        <end position="193"/>
    </location>
</feature>
<dbReference type="RefSeq" id="WP_166918567.1">
    <property type="nucleotide sequence ID" value="NZ_JAASRN010000001.1"/>
</dbReference>
<proteinExistence type="predicted"/>
<evidence type="ECO:0000313" key="3">
    <source>
        <dbReference type="Proteomes" id="UP000537126"/>
    </source>
</evidence>
<evidence type="ECO:0000313" key="2">
    <source>
        <dbReference type="EMBL" id="NIK73311.1"/>
    </source>
</evidence>
<keyword evidence="3" id="KW-1185">Reference proteome</keyword>
<accession>A0A846MPD5</accession>
<dbReference type="Proteomes" id="UP000537126">
    <property type="component" value="Unassembled WGS sequence"/>
</dbReference>
<reference evidence="2 3" key="1">
    <citation type="submission" date="2020-03" db="EMBL/GenBank/DDBJ databases">
        <title>Genomic Encyclopedia of Type Strains, Phase IV (KMG-IV): sequencing the most valuable type-strain genomes for metagenomic binning, comparative biology and taxonomic classification.</title>
        <authorList>
            <person name="Goeker M."/>
        </authorList>
    </citation>
    <scope>NUCLEOTIDE SEQUENCE [LARGE SCALE GENOMIC DNA]</scope>
    <source>
        <strain evidence="2 3">DSM 5718</strain>
    </source>
</reference>
<dbReference type="Gene3D" id="3.30.160.670">
    <property type="match status" value="1"/>
</dbReference>